<evidence type="ECO:0000313" key="2">
    <source>
        <dbReference type="Proteomes" id="UP001140066"/>
    </source>
</evidence>
<gene>
    <name evidence="1" type="ORF">GGI18_001340</name>
</gene>
<protein>
    <submittedName>
        <fullName evidence="1">Uncharacterized protein</fullName>
    </submittedName>
</protein>
<proteinExistence type="predicted"/>
<dbReference type="Proteomes" id="UP001140066">
    <property type="component" value="Unassembled WGS sequence"/>
</dbReference>
<dbReference type="EMBL" id="JANBUK010000193">
    <property type="protein sequence ID" value="KAJ2791155.1"/>
    <property type="molecule type" value="Genomic_DNA"/>
</dbReference>
<keyword evidence="2" id="KW-1185">Reference proteome</keyword>
<sequence length="176" mass="19932">MNNKLHKAPYPIIDTDPIFSRVVRYFRWSDYAIAAGFTAFGPAMIEEEEAPSPTDDKFQKYQPTGNTGKPLIRAMKVSAGVTGMTGFLLAYQLVCMRFVGMTENSREIKKYRIEYAKLKAQGKPMHGVSSLPLSMQRTAAAYSTWAFLNFDVFPMFNFVNHPYHGQSEGVIPEEDR</sequence>
<reference evidence="1" key="1">
    <citation type="submission" date="2022-07" db="EMBL/GenBank/DDBJ databases">
        <title>Phylogenomic reconstructions and comparative analyses of Kickxellomycotina fungi.</title>
        <authorList>
            <person name="Reynolds N.K."/>
            <person name="Stajich J.E."/>
            <person name="Barry K."/>
            <person name="Grigoriev I.V."/>
            <person name="Crous P."/>
            <person name="Smith M.E."/>
        </authorList>
    </citation>
    <scope>NUCLEOTIDE SEQUENCE</scope>
    <source>
        <strain evidence="1">BCRC 34191</strain>
    </source>
</reference>
<name>A0ACC1KL26_9FUNG</name>
<organism evidence="1 2">
    <name type="scientific">Coemansia linderi</name>
    <dbReference type="NCBI Taxonomy" id="2663919"/>
    <lineage>
        <taxon>Eukaryota</taxon>
        <taxon>Fungi</taxon>
        <taxon>Fungi incertae sedis</taxon>
        <taxon>Zoopagomycota</taxon>
        <taxon>Kickxellomycotina</taxon>
        <taxon>Kickxellomycetes</taxon>
        <taxon>Kickxellales</taxon>
        <taxon>Kickxellaceae</taxon>
        <taxon>Coemansia</taxon>
    </lineage>
</organism>
<evidence type="ECO:0000313" key="1">
    <source>
        <dbReference type="EMBL" id="KAJ2791155.1"/>
    </source>
</evidence>
<accession>A0ACC1KL26</accession>
<comment type="caution">
    <text evidence="1">The sequence shown here is derived from an EMBL/GenBank/DDBJ whole genome shotgun (WGS) entry which is preliminary data.</text>
</comment>